<dbReference type="Pfam" id="PF13410">
    <property type="entry name" value="GST_C_2"/>
    <property type="match status" value="1"/>
</dbReference>
<comment type="catalytic activity">
    <reaction evidence="4">
        <text>RX + glutathione = an S-substituted glutathione + a halide anion + H(+)</text>
        <dbReference type="Rhea" id="RHEA:16437"/>
        <dbReference type="ChEBI" id="CHEBI:15378"/>
        <dbReference type="ChEBI" id="CHEBI:16042"/>
        <dbReference type="ChEBI" id="CHEBI:17792"/>
        <dbReference type="ChEBI" id="CHEBI:57925"/>
        <dbReference type="ChEBI" id="CHEBI:90779"/>
        <dbReference type="EC" id="2.5.1.18"/>
    </reaction>
</comment>
<evidence type="ECO:0000313" key="7">
    <source>
        <dbReference type="EMBL" id="KAG2539783.1"/>
    </source>
</evidence>
<dbReference type="SUPFAM" id="SSF47616">
    <property type="entry name" value="GST C-terminal domain-like"/>
    <property type="match status" value="1"/>
</dbReference>
<gene>
    <name evidence="7" type="ORF">PVAP13_9NG494700</name>
</gene>
<feature type="domain" description="GST C-terminal" evidence="6">
    <location>
        <begin position="157"/>
        <end position="291"/>
    </location>
</feature>
<dbReference type="SFLD" id="SFLDG01152">
    <property type="entry name" value="Main.3:_Omega-_and_Tau-like"/>
    <property type="match status" value="1"/>
</dbReference>
<dbReference type="FunFam" id="1.20.1050.10:FF:000023">
    <property type="entry name" value="Probable glutathione S-transferase GSTU6"/>
    <property type="match status" value="1"/>
</dbReference>
<dbReference type="SFLD" id="SFLDG00358">
    <property type="entry name" value="Main_(cytGST)"/>
    <property type="match status" value="1"/>
</dbReference>
<dbReference type="GO" id="GO:0006749">
    <property type="term" value="P:glutathione metabolic process"/>
    <property type="evidence" value="ECO:0007669"/>
    <property type="project" value="InterPro"/>
</dbReference>
<dbReference type="InterPro" id="IPR036249">
    <property type="entry name" value="Thioredoxin-like_sf"/>
</dbReference>
<dbReference type="InterPro" id="IPR004045">
    <property type="entry name" value="Glutathione_S-Trfase_N"/>
</dbReference>
<evidence type="ECO:0000259" key="6">
    <source>
        <dbReference type="PROSITE" id="PS50405"/>
    </source>
</evidence>
<dbReference type="SFLD" id="SFLDS00019">
    <property type="entry name" value="Glutathione_Transferase_(cytos"/>
    <property type="match status" value="1"/>
</dbReference>
<dbReference type="SUPFAM" id="SSF52833">
    <property type="entry name" value="Thioredoxin-like"/>
    <property type="match status" value="1"/>
</dbReference>
<keyword evidence="2" id="KW-0808">Transferase</keyword>
<dbReference type="FunFam" id="3.40.30.10:FF:000044">
    <property type="entry name" value="Glutathione S-transferase GSTU6"/>
    <property type="match status" value="1"/>
</dbReference>
<accession>A0A8T0MTC5</accession>
<dbReference type="InterPro" id="IPR010987">
    <property type="entry name" value="Glutathione-S-Trfase_C-like"/>
</dbReference>
<dbReference type="PANTHER" id="PTHR11260:SF641">
    <property type="entry name" value="GLUTATHIONE TRANSFERASE"/>
    <property type="match status" value="1"/>
</dbReference>
<comment type="similarity">
    <text evidence="3">Belongs to the GST superfamily. Tau family.</text>
</comment>
<evidence type="ECO:0000256" key="4">
    <source>
        <dbReference type="ARBA" id="ARBA00047960"/>
    </source>
</evidence>
<keyword evidence="8" id="KW-1185">Reference proteome</keyword>
<dbReference type="InterPro" id="IPR045073">
    <property type="entry name" value="Omega/Tau-like"/>
</dbReference>
<evidence type="ECO:0000259" key="5">
    <source>
        <dbReference type="PROSITE" id="PS50404"/>
    </source>
</evidence>
<dbReference type="CDD" id="cd03058">
    <property type="entry name" value="GST_N_Tau"/>
    <property type="match status" value="1"/>
</dbReference>
<dbReference type="InterPro" id="IPR040079">
    <property type="entry name" value="Glutathione_S-Trfase"/>
</dbReference>
<dbReference type="Pfam" id="PF13417">
    <property type="entry name" value="GST_N_3"/>
    <property type="match status" value="1"/>
</dbReference>
<dbReference type="PANTHER" id="PTHR11260">
    <property type="entry name" value="GLUTATHIONE S-TRANSFERASE, GST, SUPERFAMILY, GST DOMAIN CONTAINING"/>
    <property type="match status" value="1"/>
</dbReference>
<proteinExistence type="inferred from homology"/>
<dbReference type="CDD" id="cd03185">
    <property type="entry name" value="GST_C_Tau"/>
    <property type="match status" value="1"/>
</dbReference>
<dbReference type="EMBL" id="CM029054">
    <property type="protein sequence ID" value="KAG2539783.1"/>
    <property type="molecule type" value="Genomic_DNA"/>
</dbReference>
<sequence>MWRTHQSRCAFVRYSDATNRPSMNGKIRRYCLRWSSARLLDKLDSSHIYSPQPLAARAMAGREAAATGGGDELTLLGVWTSPFVIRARAALNLKGLAYRYVEEDLTTKSDLLLASNPVHGKVPVLLHGGRPVCESRLILEYLDEAFPARGPRLLAGDPYGRAAARFWASYVDDKLFSTWIPVYSGRTREDRAEAARRVAGVLEELETAFRECSGGAAFFGGGGVGLVDVVLGGFLGWLRASEAMCGVRVVDPATTPLLAAWADRFGALDGVREVIPDVQRLLEYNRMRRALLGLP</sequence>
<organism evidence="7 8">
    <name type="scientific">Panicum virgatum</name>
    <name type="common">Blackwell switchgrass</name>
    <dbReference type="NCBI Taxonomy" id="38727"/>
    <lineage>
        <taxon>Eukaryota</taxon>
        <taxon>Viridiplantae</taxon>
        <taxon>Streptophyta</taxon>
        <taxon>Embryophyta</taxon>
        <taxon>Tracheophyta</taxon>
        <taxon>Spermatophyta</taxon>
        <taxon>Magnoliopsida</taxon>
        <taxon>Liliopsida</taxon>
        <taxon>Poales</taxon>
        <taxon>Poaceae</taxon>
        <taxon>PACMAD clade</taxon>
        <taxon>Panicoideae</taxon>
        <taxon>Panicodae</taxon>
        <taxon>Paniceae</taxon>
        <taxon>Panicinae</taxon>
        <taxon>Panicum</taxon>
        <taxon>Panicum sect. Hiantes</taxon>
    </lineage>
</organism>
<dbReference type="PROSITE" id="PS50405">
    <property type="entry name" value="GST_CTER"/>
    <property type="match status" value="1"/>
</dbReference>
<dbReference type="PROSITE" id="PS50404">
    <property type="entry name" value="GST_NTER"/>
    <property type="match status" value="1"/>
</dbReference>
<reference evidence="7" key="1">
    <citation type="submission" date="2020-05" db="EMBL/GenBank/DDBJ databases">
        <title>WGS assembly of Panicum virgatum.</title>
        <authorList>
            <person name="Lovell J.T."/>
            <person name="Jenkins J."/>
            <person name="Shu S."/>
            <person name="Juenger T.E."/>
            <person name="Schmutz J."/>
        </authorList>
    </citation>
    <scope>NUCLEOTIDE SEQUENCE</scope>
    <source>
        <strain evidence="7">AP13</strain>
    </source>
</reference>
<dbReference type="GO" id="GO:0004364">
    <property type="term" value="F:glutathione transferase activity"/>
    <property type="evidence" value="ECO:0007669"/>
    <property type="project" value="UniProtKB-EC"/>
</dbReference>
<evidence type="ECO:0000256" key="2">
    <source>
        <dbReference type="ARBA" id="ARBA00022679"/>
    </source>
</evidence>
<evidence type="ECO:0000313" key="8">
    <source>
        <dbReference type="Proteomes" id="UP000823388"/>
    </source>
</evidence>
<name>A0A8T0MTC5_PANVG</name>
<dbReference type="EC" id="2.5.1.18" evidence="1"/>
<dbReference type="AlphaFoldDB" id="A0A8T0MTC5"/>
<dbReference type="InterPro" id="IPR045074">
    <property type="entry name" value="GST_C_Tau"/>
</dbReference>
<comment type="caution">
    <text evidence="7">The sequence shown here is derived from an EMBL/GenBank/DDBJ whole genome shotgun (WGS) entry which is preliminary data.</text>
</comment>
<feature type="domain" description="GST N-terminal" evidence="5">
    <location>
        <begin position="71"/>
        <end position="150"/>
    </location>
</feature>
<evidence type="ECO:0000256" key="3">
    <source>
        <dbReference type="ARBA" id="ARBA00025743"/>
    </source>
</evidence>
<dbReference type="GO" id="GO:0005737">
    <property type="term" value="C:cytoplasm"/>
    <property type="evidence" value="ECO:0007669"/>
    <property type="project" value="TreeGrafter"/>
</dbReference>
<dbReference type="InterPro" id="IPR036282">
    <property type="entry name" value="Glutathione-S-Trfase_C_sf"/>
</dbReference>
<dbReference type="Proteomes" id="UP000823388">
    <property type="component" value="Chromosome 9N"/>
</dbReference>
<evidence type="ECO:0000256" key="1">
    <source>
        <dbReference type="ARBA" id="ARBA00012452"/>
    </source>
</evidence>
<dbReference type="Gene3D" id="3.40.30.10">
    <property type="entry name" value="Glutaredoxin"/>
    <property type="match status" value="1"/>
</dbReference>
<dbReference type="Gene3D" id="1.20.1050.10">
    <property type="match status" value="1"/>
</dbReference>
<protein>
    <recommendedName>
        <fullName evidence="1">glutathione transferase</fullName>
        <ecNumber evidence="1">2.5.1.18</ecNumber>
    </recommendedName>
</protein>